<name>A0A1R1X012_9FUNG</name>
<evidence type="ECO:0000313" key="2">
    <source>
        <dbReference type="Proteomes" id="UP000187283"/>
    </source>
</evidence>
<organism evidence="1 2">
    <name type="scientific">Smittium culicis</name>
    <dbReference type="NCBI Taxonomy" id="133412"/>
    <lineage>
        <taxon>Eukaryota</taxon>
        <taxon>Fungi</taxon>
        <taxon>Fungi incertae sedis</taxon>
        <taxon>Zoopagomycota</taxon>
        <taxon>Kickxellomycotina</taxon>
        <taxon>Harpellomycetes</taxon>
        <taxon>Harpellales</taxon>
        <taxon>Legeriomycetaceae</taxon>
        <taxon>Smittium</taxon>
    </lineage>
</organism>
<dbReference type="AlphaFoldDB" id="A0A1R1X012"/>
<dbReference type="EMBL" id="LSSN01005923">
    <property type="protein sequence ID" value="OMJ07959.1"/>
    <property type="molecule type" value="Genomic_DNA"/>
</dbReference>
<gene>
    <name evidence="1" type="ORF">AYI70_g11865</name>
</gene>
<proteinExistence type="predicted"/>
<reference evidence="1 2" key="1">
    <citation type="submission" date="2017-01" db="EMBL/GenBank/DDBJ databases">
        <authorList>
            <person name="Mah S.A."/>
            <person name="Swanson W.J."/>
            <person name="Moy G.W."/>
            <person name="Vacquier V.D."/>
        </authorList>
    </citation>
    <scope>NUCLEOTIDE SEQUENCE [LARGE SCALE GENOMIC DNA]</scope>
    <source>
        <strain evidence="1 2">GSMNP</strain>
    </source>
</reference>
<dbReference type="Proteomes" id="UP000187283">
    <property type="component" value="Unassembled WGS sequence"/>
</dbReference>
<accession>A0A1R1X012</accession>
<comment type="caution">
    <text evidence="1">The sequence shown here is derived from an EMBL/GenBank/DDBJ whole genome shotgun (WGS) entry which is preliminary data.</text>
</comment>
<sequence>MEILTDNVKDTGYLMLINAKELLTILYSLKLRRADGCSSLVNLDNTTILSYIKKLEETTFPKLSGISERIWSHFLKTNTSCDVTYVPSDINPADSLPR</sequence>
<protein>
    <submittedName>
        <fullName evidence="1">Uncharacterized protein</fullName>
    </submittedName>
</protein>
<evidence type="ECO:0000313" key="1">
    <source>
        <dbReference type="EMBL" id="OMJ07959.1"/>
    </source>
</evidence>
<keyword evidence="2" id="KW-1185">Reference proteome</keyword>
<dbReference type="OrthoDB" id="2400069at2759"/>